<sequence>MKKIFALALVIFISLFGIVSYRQRHRLPIKAWVAANEEQVTIAAATTTAPKPTIPKAVSLSVPHIWEIPDGVWVKPWNNACEEASIIMIEEYYLSTAKRKLPPKEIKQKLWPLFTWEDKIFGSNADTDAARTARIINEYSSFSATVIKNPKLEDIKMEISLGHPVMSFHYAKGMNPDHRFAINGSYYHVMVITGYDDIKQEFLINDSEFKNGLDYRYPYATIMDTLHDFDHKRRKADGPPTVLFTQPKQLVKPRGKGTIYLVENNEKRYISSPQVFKNHRWSWSAVKTVDAEWLMNLPSGSTITK</sequence>
<gene>
    <name evidence="2" type="ORF">A3D53_02275</name>
</gene>
<name>A0A1F6MAP3_9BACT</name>
<organism evidence="2 3">
    <name type="scientific">Candidatus Magasanikbacteria bacterium RIFCSPHIGHO2_02_FULL_45_10</name>
    <dbReference type="NCBI Taxonomy" id="1798679"/>
    <lineage>
        <taxon>Bacteria</taxon>
        <taxon>Candidatus Magasanikiibacteriota</taxon>
    </lineage>
</organism>
<comment type="caution">
    <text evidence="2">The sequence shown here is derived from an EMBL/GenBank/DDBJ whole genome shotgun (WGS) entry which is preliminary data.</text>
</comment>
<feature type="domain" description="Peptidase C39-like" evidence="1">
    <location>
        <begin position="77"/>
        <end position="207"/>
    </location>
</feature>
<dbReference type="Gene3D" id="3.90.70.10">
    <property type="entry name" value="Cysteine proteinases"/>
    <property type="match status" value="1"/>
</dbReference>
<reference evidence="2 3" key="1">
    <citation type="journal article" date="2016" name="Nat. Commun.">
        <title>Thousands of microbial genomes shed light on interconnected biogeochemical processes in an aquifer system.</title>
        <authorList>
            <person name="Anantharaman K."/>
            <person name="Brown C.T."/>
            <person name="Hug L.A."/>
            <person name="Sharon I."/>
            <person name="Castelle C.J."/>
            <person name="Probst A.J."/>
            <person name="Thomas B.C."/>
            <person name="Singh A."/>
            <person name="Wilkins M.J."/>
            <person name="Karaoz U."/>
            <person name="Brodie E.L."/>
            <person name="Williams K.H."/>
            <person name="Hubbard S.S."/>
            <person name="Banfield J.F."/>
        </authorList>
    </citation>
    <scope>NUCLEOTIDE SEQUENCE [LARGE SCALE GENOMIC DNA]</scope>
</reference>
<dbReference type="Pfam" id="PF13529">
    <property type="entry name" value="Peptidase_C39_2"/>
    <property type="match status" value="1"/>
</dbReference>
<dbReference type="EMBL" id="MFQA01000034">
    <property type="protein sequence ID" value="OGH68679.1"/>
    <property type="molecule type" value="Genomic_DNA"/>
</dbReference>
<dbReference type="AlphaFoldDB" id="A0A1F6MAP3"/>
<dbReference type="Proteomes" id="UP000176413">
    <property type="component" value="Unassembled WGS sequence"/>
</dbReference>
<evidence type="ECO:0000313" key="2">
    <source>
        <dbReference type="EMBL" id="OGH68679.1"/>
    </source>
</evidence>
<evidence type="ECO:0000259" key="1">
    <source>
        <dbReference type="Pfam" id="PF13529"/>
    </source>
</evidence>
<dbReference type="InterPro" id="IPR039564">
    <property type="entry name" value="Peptidase_C39-like"/>
</dbReference>
<proteinExistence type="predicted"/>
<accession>A0A1F6MAP3</accession>
<evidence type="ECO:0000313" key="3">
    <source>
        <dbReference type="Proteomes" id="UP000176413"/>
    </source>
</evidence>
<protein>
    <recommendedName>
        <fullName evidence="1">Peptidase C39-like domain-containing protein</fullName>
    </recommendedName>
</protein>